<feature type="domain" description="Signal transduction histidine kinase 5TM receptor LytS transmembrane region" evidence="7">
    <location>
        <begin position="1"/>
        <end position="41"/>
    </location>
</feature>
<sequence length="127" mass="14368">MLLTLLIARPFADALQVVKEVGIPMIGANSIGVAIFALIIVNLIKEKRTSWERDRYYAELERKVYEMEKLYRLGVQVSSTLDINVVLDFCINTTVEVLEARVGFLLLADEESSRLFLATMAKSEDKI</sequence>
<keyword evidence="2" id="KW-1003">Cell membrane</keyword>
<evidence type="ECO:0000256" key="3">
    <source>
        <dbReference type="ARBA" id="ARBA00022692"/>
    </source>
</evidence>
<feature type="transmembrane region" description="Helical" evidence="6">
    <location>
        <begin position="24"/>
        <end position="44"/>
    </location>
</feature>
<reference evidence="8" key="1">
    <citation type="journal article" date="2014" name="Front. Microbiol.">
        <title>High frequency of phylogenetically diverse reductive dehalogenase-homologous genes in deep subseafloor sedimentary metagenomes.</title>
        <authorList>
            <person name="Kawai M."/>
            <person name="Futagami T."/>
            <person name="Toyoda A."/>
            <person name="Takaki Y."/>
            <person name="Nishi S."/>
            <person name="Hori S."/>
            <person name="Arai W."/>
            <person name="Tsubouchi T."/>
            <person name="Morono Y."/>
            <person name="Uchiyama I."/>
            <person name="Ito T."/>
            <person name="Fujiyama A."/>
            <person name="Inagaki F."/>
            <person name="Takami H."/>
        </authorList>
    </citation>
    <scope>NUCLEOTIDE SEQUENCE</scope>
    <source>
        <strain evidence="8">Expedition CK06-06</strain>
    </source>
</reference>
<keyword evidence="5 6" id="KW-0472">Membrane</keyword>
<keyword evidence="3 6" id="KW-0812">Transmembrane</keyword>
<dbReference type="SUPFAM" id="SSF55781">
    <property type="entry name" value="GAF domain-like"/>
    <property type="match status" value="1"/>
</dbReference>
<evidence type="ECO:0000256" key="6">
    <source>
        <dbReference type="SAM" id="Phobius"/>
    </source>
</evidence>
<dbReference type="Pfam" id="PF07694">
    <property type="entry name" value="5TM-5TMR_LYT"/>
    <property type="match status" value="1"/>
</dbReference>
<accession>X1QN64</accession>
<dbReference type="EMBL" id="BARV01040274">
    <property type="protein sequence ID" value="GAI52430.1"/>
    <property type="molecule type" value="Genomic_DNA"/>
</dbReference>
<proteinExistence type="predicted"/>
<evidence type="ECO:0000256" key="5">
    <source>
        <dbReference type="ARBA" id="ARBA00023136"/>
    </source>
</evidence>
<gene>
    <name evidence="8" type="ORF">S06H3_61419</name>
</gene>
<evidence type="ECO:0000313" key="8">
    <source>
        <dbReference type="EMBL" id="GAI52430.1"/>
    </source>
</evidence>
<evidence type="ECO:0000256" key="4">
    <source>
        <dbReference type="ARBA" id="ARBA00022989"/>
    </source>
</evidence>
<dbReference type="GO" id="GO:0000155">
    <property type="term" value="F:phosphorelay sensor kinase activity"/>
    <property type="evidence" value="ECO:0007669"/>
    <property type="project" value="InterPro"/>
</dbReference>
<dbReference type="AlphaFoldDB" id="X1QN64"/>
<evidence type="ECO:0000256" key="2">
    <source>
        <dbReference type="ARBA" id="ARBA00022475"/>
    </source>
</evidence>
<comment type="caution">
    <text evidence="8">The sequence shown here is derived from an EMBL/GenBank/DDBJ whole genome shotgun (WGS) entry which is preliminary data.</text>
</comment>
<comment type="subcellular location">
    <subcellularLocation>
        <location evidence="1">Cell membrane</location>
        <topology evidence="1">Multi-pass membrane protein</topology>
    </subcellularLocation>
</comment>
<dbReference type="InterPro" id="IPR011620">
    <property type="entry name" value="Sig_transdc_His_kinase_LytS_TM"/>
</dbReference>
<name>X1QN64_9ZZZZ</name>
<dbReference type="Gene3D" id="3.30.450.40">
    <property type="match status" value="1"/>
</dbReference>
<evidence type="ECO:0000259" key="7">
    <source>
        <dbReference type="Pfam" id="PF07694"/>
    </source>
</evidence>
<feature type="non-terminal residue" evidence="8">
    <location>
        <position position="127"/>
    </location>
</feature>
<organism evidence="8">
    <name type="scientific">marine sediment metagenome</name>
    <dbReference type="NCBI Taxonomy" id="412755"/>
    <lineage>
        <taxon>unclassified sequences</taxon>
        <taxon>metagenomes</taxon>
        <taxon>ecological metagenomes</taxon>
    </lineage>
</organism>
<dbReference type="GO" id="GO:0071555">
    <property type="term" value="P:cell wall organization"/>
    <property type="evidence" value="ECO:0007669"/>
    <property type="project" value="InterPro"/>
</dbReference>
<keyword evidence="4 6" id="KW-1133">Transmembrane helix</keyword>
<protein>
    <recommendedName>
        <fullName evidence="7">Signal transduction histidine kinase 5TM receptor LytS transmembrane region domain-containing protein</fullName>
    </recommendedName>
</protein>
<evidence type="ECO:0000256" key="1">
    <source>
        <dbReference type="ARBA" id="ARBA00004651"/>
    </source>
</evidence>
<dbReference type="InterPro" id="IPR029016">
    <property type="entry name" value="GAF-like_dom_sf"/>
</dbReference>
<dbReference type="GO" id="GO:0005886">
    <property type="term" value="C:plasma membrane"/>
    <property type="evidence" value="ECO:0007669"/>
    <property type="project" value="UniProtKB-SubCell"/>
</dbReference>